<dbReference type="EMBL" id="LFQU01000075">
    <property type="protein sequence ID" value="KOO65757.1"/>
    <property type="molecule type" value="Genomic_DNA"/>
</dbReference>
<dbReference type="AlphaFoldDB" id="A0A8E1QWL0"/>
<evidence type="ECO:0000313" key="1">
    <source>
        <dbReference type="EMBL" id="KOO65757.1"/>
    </source>
</evidence>
<dbReference type="Proteomes" id="UP000036951">
    <property type="component" value="Unassembled WGS sequence"/>
</dbReference>
<comment type="caution">
    <text evidence="1">The sequence shown here is derived from an EMBL/GenBank/DDBJ whole genome shotgun (WGS) entry which is preliminary data.</text>
</comment>
<sequence length="264" mass="28543">MFNFKTFFIMAVINSLAIGNGVKSAGNITYRRTRGRTIASQRITENKSNTAAQQAQRGKFKVMTQFASLMSAFIDKAFDKTKYGSQRNNFIKQNKETLPDVNPTQLLNVQKGTTPLGTFFLDSLNITSAHDASCISVYSYGSAGSWIVAPSGTQVTKSNAYSQIDVSNGEQLETAKLKLVWMTITNTEVLTGVTTFDETGQPADNDGYTNVLGVELVGASAGYFNSVKLSVSEMAASTECAALFAVVYDGKIVTSRYCIGQKSA</sequence>
<reference evidence="1 2" key="1">
    <citation type="submission" date="2015-06" db="EMBL/GenBank/DDBJ databases">
        <title>Prevotella sp. 109, sp. nov., a novel member of the family Prevotellaceae isolated from human faeces.</title>
        <authorList>
            <person name="Shkoporov A.N."/>
            <person name="Chaplin A.V."/>
            <person name="Kafarskaia L.I."/>
            <person name="Efimov B.A."/>
        </authorList>
    </citation>
    <scope>NUCLEOTIDE SEQUENCE [LARGE SCALE GENOMIC DNA]</scope>
    <source>
        <strain evidence="1 2">109</strain>
    </source>
</reference>
<name>A0A8E1QWL0_9BACT</name>
<keyword evidence="2" id="KW-1185">Reference proteome</keyword>
<proteinExistence type="predicted"/>
<protein>
    <submittedName>
        <fullName evidence="1">Uncharacterized protein</fullName>
    </submittedName>
</protein>
<evidence type="ECO:0000313" key="2">
    <source>
        <dbReference type="Proteomes" id="UP000036951"/>
    </source>
</evidence>
<accession>A0A8E1QWL0</accession>
<organism evidence="1 2">
    <name type="scientific">Xylanibacter rarus</name>
    <dbReference type="NCBI Taxonomy" id="1676614"/>
    <lineage>
        <taxon>Bacteria</taxon>
        <taxon>Pseudomonadati</taxon>
        <taxon>Bacteroidota</taxon>
        <taxon>Bacteroidia</taxon>
        <taxon>Bacteroidales</taxon>
        <taxon>Prevotellaceae</taxon>
        <taxon>Xylanibacter</taxon>
    </lineage>
</organism>
<gene>
    <name evidence="1" type="ORF">ACU52_14535</name>
</gene>